<dbReference type="EMBL" id="CADCUM010000079">
    <property type="protein sequence ID" value="CAA9385336.1"/>
    <property type="molecule type" value="Genomic_DNA"/>
</dbReference>
<feature type="compositionally biased region" description="Low complexity" evidence="1">
    <location>
        <begin position="312"/>
        <end position="323"/>
    </location>
</feature>
<feature type="compositionally biased region" description="Low complexity" evidence="1">
    <location>
        <begin position="348"/>
        <end position="369"/>
    </location>
</feature>
<dbReference type="GO" id="GO:0016740">
    <property type="term" value="F:transferase activity"/>
    <property type="evidence" value="ECO:0007669"/>
    <property type="project" value="UniProtKB-KW"/>
</dbReference>
<feature type="compositionally biased region" description="Basic residues" evidence="1">
    <location>
        <begin position="144"/>
        <end position="155"/>
    </location>
</feature>
<feature type="compositionally biased region" description="Basic and acidic residues" evidence="1">
    <location>
        <begin position="92"/>
        <end position="104"/>
    </location>
</feature>
<name>A0A6J4NE61_9ACTN</name>
<feature type="compositionally biased region" description="Basic residues" evidence="1">
    <location>
        <begin position="324"/>
        <end position="344"/>
    </location>
</feature>
<reference evidence="2" key="1">
    <citation type="submission" date="2020-02" db="EMBL/GenBank/DDBJ databases">
        <authorList>
            <person name="Meier V. D."/>
        </authorList>
    </citation>
    <scope>NUCLEOTIDE SEQUENCE</scope>
    <source>
        <strain evidence="2">AVDCRST_MAG32</strain>
    </source>
</reference>
<sequence>GDAPDTTSRGPARHAAPPLRTPGTAARAGGHGVVPAAGQRRDQLGAPGAGAPRVRGPRGAAGGAHGPGDVRRLPRHHRARCEPAVLPRVPGRPRDAWPAPRDHAGLPPGRGPPRLARAAGTPGGPGRRGAGHPRRRGLPDGPRRLRRAVRRRRGRARDAGADPSHPPRGGPDPGAVHGQRRPARGARRPEPGALAARRRPRAVRPEPAQRGAARRARAPGRGAGGVRRPAGRREGAGAARPRPPPPGCPRRRGRRRPGGAAAAGPAAPRGVPGRAPRHRARTRARQPRRLRPHRPSRDLLPGRSGGPGVRCAGRGATCGWTAGRRGRRGRRPPLRAGRRRRPGGVRRGPGARPDAAAPDGARGPAERAGTVVAGRHGSPGAPLPGGRGAGREGPPGRL</sequence>
<evidence type="ECO:0000256" key="1">
    <source>
        <dbReference type="SAM" id="MobiDB-lite"/>
    </source>
</evidence>
<feature type="compositionally biased region" description="Low complexity" evidence="1">
    <location>
        <begin position="45"/>
        <end position="58"/>
    </location>
</feature>
<gene>
    <name evidence="2" type="ORF">AVDCRST_MAG32-1946</name>
</gene>
<protein>
    <submittedName>
        <fullName evidence="2">Glycosyltransferase</fullName>
    </submittedName>
</protein>
<evidence type="ECO:0000313" key="2">
    <source>
        <dbReference type="EMBL" id="CAA9385336.1"/>
    </source>
</evidence>
<feature type="non-terminal residue" evidence="2">
    <location>
        <position position="398"/>
    </location>
</feature>
<feature type="compositionally biased region" description="Low complexity" evidence="1">
    <location>
        <begin position="258"/>
        <end position="274"/>
    </location>
</feature>
<feature type="non-terminal residue" evidence="2">
    <location>
        <position position="1"/>
    </location>
</feature>
<feature type="compositionally biased region" description="Gly residues" evidence="1">
    <location>
        <begin position="383"/>
        <end position="398"/>
    </location>
</feature>
<dbReference type="AlphaFoldDB" id="A0A6J4NE61"/>
<feature type="region of interest" description="Disordered" evidence="1">
    <location>
        <begin position="1"/>
        <end position="398"/>
    </location>
</feature>
<keyword evidence="2" id="KW-0808">Transferase</keyword>
<organism evidence="2">
    <name type="scientific">uncultured Nocardioides sp</name>
    <dbReference type="NCBI Taxonomy" id="198441"/>
    <lineage>
        <taxon>Bacteria</taxon>
        <taxon>Bacillati</taxon>
        <taxon>Actinomycetota</taxon>
        <taxon>Actinomycetes</taxon>
        <taxon>Propionibacteriales</taxon>
        <taxon>Nocardioidaceae</taxon>
        <taxon>Nocardioides</taxon>
        <taxon>environmental samples</taxon>
    </lineage>
</organism>
<feature type="compositionally biased region" description="Basic residues" evidence="1">
    <location>
        <begin position="275"/>
        <end position="294"/>
    </location>
</feature>
<accession>A0A6J4NE61</accession>
<proteinExistence type="predicted"/>